<dbReference type="InterPro" id="IPR029052">
    <property type="entry name" value="Metallo-depent_PP-like"/>
</dbReference>
<evidence type="ECO:0000256" key="5">
    <source>
        <dbReference type="ARBA" id="ARBA00013081"/>
    </source>
</evidence>
<comment type="catalytic activity">
    <reaction evidence="13">
        <text>O-phospho-L-seryl-[protein] + H2O = L-seryl-[protein] + phosphate</text>
        <dbReference type="Rhea" id="RHEA:20629"/>
        <dbReference type="Rhea" id="RHEA-COMP:9863"/>
        <dbReference type="Rhea" id="RHEA-COMP:11604"/>
        <dbReference type="ChEBI" id="CHEBI:15377"/>
        <dbReference type="ChEBI" id="CHEBI:29999"/>
        <dbReference type="ChEBI" id="CHEBI:43474"/>
        <dbReference type="ChEBI" id="CHEBI:83421"/>
        <dbReference type="EC" id="3.1.3.16"/>
    </reaction>
    <physiologicalReaction direction="left-to-right" evidence="13">
        <dbReference type="Rhea" id="RHEA:20630"/>
    </physiologicalReaction>
</comment>
<evidence type="ECO:0000256" key="9">
    <source>
        <dbReference type="ARBA" id="ARBA00022803"/>
    </source>
</evidence>
<gene>
    <name evidence="20" type="ORF">DLAC_06312</name>
</gene>
<keyword evidence="8" id="KW-0378">Hydrolase</keyword>
<evidence type="ECO:0000256" key="12">
    <source>
        <dbReference type="ARBA" id="ARBA00023242"/>
    </source>
</evidence>
<evidence type="ECO:0000256" key="18">
    <source>
        <dbReference type="SAM" id="Coils"/>
    </source>
</evidence>
<evidence type="ECO:0000256" key="17">
    <source>
        <dbReference type="PROSITE-ProRule" id="PRU00339"/>
    </source>
</evidence>
<dbReference type="InParanoid" id="A0A151ZEK6"/>
<evidence type="ECO:0000256" key="3">
    <source>
        <dbReference type="ARBA" id="ARBA00004123"/>
    </source>
</evidence>
<dbReference type="InterPro" id="IPR051134">
    <property type="entry name" value="PPP_phosphatase"/>
</dbReference>
<proteinExistence type="inferred from homology"/>
<dbReference type="SUPFAM" id="SSF56300">
    <property type="entry name" value="Metallo-dependent phosphatases"/>
    <property type="match status" value="1"/>
</dbReference>
<evidence type="ECO:0000256" key="6">
    <source>
        <dbReference type="ARBA" id="ARBA00022723"/>
    </source>
</evidence>
<evidence type="ECO:0000256" key="10">
    <source>
        <dbReference type="ARBA" id="ARBA00022912"/>
    </source>
</evidence>
<dbReference type="OrthoDB" id="445564at2759"/>
<dbReference type="Proteomes" id="UP000076078">
    <property type="component" value="Unassembled WGS sequence"/>
</dbReference>
<evidence type="ECO:0000256" key="7">
    <source>
        <dbReference type="ARBA" id="ARBA00022737"/>
    </source>
</evidence>
<feature type="repeat" description="TPR" evidence="17">
    <location>
        <begin position="126"/>
        <end position="159"/>
    </location>
</feature>
<keyword evidence="7" id="KW-0677">Repeat</keyword>
<comment type="similarity">
    <text evidence="4">Belongs to the PPP phosphatase family. PP-5 (PP-T) subfamily.</text>
</comment>
<comment type="caution">
    <text evidence="20">The sequence shown here is derived from an EMBL/GenBank/DDBJ whole genome shotgun (WGS) entry which is preliminary data.</text>
</comment>
<evidence type="ECO:0000256" key="8">
    <source>
        <dbReference type="ARBA" id="ARBA00022801"/>
    </source>
</evidence>
<dbReference type="InterPro" id="IPR041753">
    <property type="entry name" value="PP5_C"/>
</dbReference>
<keyword evidence="9 17" id="KW-0802">TPR repeat</keyword>
<dbReference type="FunFam" id="3.60.21.10:FF:000036">
    <property type="entry name" value="Serine/threonine protein phosphatase 5"/>
    <property type="match status" value="1"/>
</dbReference>
<dbReference type="InterPro" id="IPR006186">
    <property type="entry name" value="Ser/Thr-sp_prot-phosphatase"/>
</dbReference>
<feature type="repeat" description="TPR" evidence="17">
    <location>
        <begin position="59"/>
        <end position="92"/>
    </location>
</feature>
<dbReference type="InterPro" id="IPR019734">
    <property type="entry name" value="TPR_rpt"/>
</dbReference>
<dbReference type="PRINTS" id="PR00114">
    <property type="entry name" value="STPHPHTASE"/>
</dbReference>
<dbReference type="GO" id="GO:0005737">
    <property type="term" value="C:cytoplasm"/>
    <property type="evidence" value="ECO:0007669"/>
    <property type="project" value="UniProtKB-ARBA"/>
</dbReference>
<keyword evidence="21" id="KW-1185">Reference proteome</keyword>
<dbReference type="Pfam" id="PF07719">
    <property type="entry name" value="TPR_2"/>
    <property type="match status" value="1"/>
</dbReference>
<dbReference type="OMA" id="IHKKYAF"/>
<dbReference type="PIRSF" id="PIRSF033096">
    <property type="entry name" value="PPPtase_5"/>
    <property type="match status" value="1"/>
</dbReference>
<dbReference type="FunCoup" id="A0A151ZEK6">
    <property type="interactions" value="1308"/>
</dbReference>
<evidence type="ECO:0000256" key="1">
    <source>
        <dbReference type="ARBA" id="ARBA00001936"/>
    </source>
</evidence>
<keyword evidence="18" id="KW-0175">Coiled coil</keyword>
<dbReference type="Pfam" id="PF00149">
    <property type="entry name" value="Metallophos"/>
    <property type="match status" value="1"/>
</dbReference>
<keyword evidence="6" id="KW-0479">Metal-binding</keyword>
<evidence type="ECO:0000256" key="16">
    <source>
        <dbReference type="PIRSR" id="PIRSR033096-1"/>
    </source>
</evidence>
<evidence type="ECO:0000259" key="19">
    <source>
        <dbReference type="SMART" id="SM00156"/>
    </source>
</evidence>
<dbReference type="InterPro" id="IPR013235">
    <property type="entry name" value="PPP_dom"/>
</dbReference>
<feature type="coiled-coil region" evidence="18">
    <location>
        <begin position="16"/>
        <end position="43"/>
    </location>
</feature>
<keyword evidence="10" id="KW-0904">Protein phosphatase</keyword>
<comment type="catalytic activity">
    <reaction evidence="14">
        <text>O-phospho-L-threonyl-[protein] + H2O = L-threonyl-[protein] + phosphate</text>
        <dbReference type="Rhea" id="RHEA:47004"/>
        <dbReference type="Rhea" id="RHEA-COMP:11060"/>
        <dbReference type="Rhea" id="RHEA-COMP:11605"/>
        <dbReference type="ChEBI" id="CHEBI:15377"/>
        <dbReference type="ChEBI" id="CHEBI:30013"/>
        <dbReference type="ChEBI" id="CHEBI:43474"/>
        <dbReference type="ChEBI" id="CHEBI:61977"/>
        <dbReference type="EC" id="3.1.3.16"/>
    </reaction>
    <physiologicalReaction direction="left-to-right" evidence="14">
        <dbReference type="Rhea" id="RHEA:47005"/>
    </physiologicalReaction>
</comment>
<keyword evidence="11" id="KW-0464">Manganese</keyword>
<feature type="active site" description="Proton donor/acceptor" evidence="16">
    <location>
        <position position="334"/>
    </location>
</feature>
<comment type="cofactor">
    <cofactor evidence="1">
        <name>Mn(2+)</name>
        <dbReference type="ChEBI" id="CHEBI:29035"/>
    </cofactor>
</comment>
<dbReference type="Gene3D" id="1.25.40.10">
    <property type="entry name" value="Tetratricopeptide repeat domain"/>
    <property type="match status" value="1"/>
</dbReference>
<evidence type="ECO:0000256" key="2">
    <source>
        <dbReference type="ARBA" id="ARBA00001946"/>
    </source>
</evidence>
<evidence type="ECO:0000313" key="21">
    <source>
        <dbReference type="Proteomes" id="UP000076078"/>
    </source>
</evidence>
<dbReference type="PANTHER" id="PTHR45668:SF5">
    <property type="entry name" value="SERINE_THREONINE-PROTEIN PHOSPHATASE 5"/>
    <property type="match status" value="1"/>
</dbReference>
<dbReference type="InterPro" id="IPR013105">
    <property type="entry name" value="TPR_2"/>
</dbReference>
<dbReference type="PROSITE" id="PS50005">
    <property type="entry name" value="TPR"/>
    <property type="match status" value="2"/>
</dbReference>
<dbReference type="Pfam" id="PF08321">
    <property type="entry name" value="PPP5"/>
    <property type="match status" value="1"/>
</dbReference>
<dbReference type="EC" id="3.1.3.16" evidence="5"/>
<dbReference type="GO" id="GO:0004722">
    <property type="term" value="F:protein serine/threonine phosphatase activity"/>
    <property type="evidence" value="ECO:0007669"/>
    <property type="project" value="UniProtKB-EC"/>
</dbReference>
<comment type="cofactor">
    <cofactor evidence="2">
        <name>Mg(2+)</name>
        <dbReference type="ChEBI" id="CHEBI:18420"/>
    </cofactor>
</comment>
<dbReference type="SMART" id="SM00156">
    <property type="entry name" value="PP2Ac"/>
    <property type="match status" value="1"/>
</dbReference>
<dbReference type="Gene3D" id="3.60.21.10">
    <property type="match status" value="1"/>
</dbReference>
<sequence>MSLTKNKSITIPRRKKDATIAVIKQTEIELKAVEEQTPKLSTEDSDISNLTKEECIKKSDEFKTEANRYFTDQKYEFAIELYSKAIKYHPTAILYANRSFSNFKRELFIDALQDAQKSNELDPNYLKAYYRLGSAHLALGNYEEAKNNFMALLKKSPNDLEGRAKLKLCNNLINAKLFEDAISVTTESAFKDIESKIQSMVVEDTYKGPHLHGDQVTKEFVKELVLYMKDQKFLHKKYVMKLLMLSFNLFKTLPTLVDIDHETTMKITICGDTHGQYYDLLNIFEINGYPSPDKPYLFNGDFVDRGSFSFEVMLCLLAYKLLYPNHMHLTRGNHESHDLNKFYGFQGEVLHKYSETIYSQFTELFTWFPLAFILDNDFMVVHGGLPGKEGVTLDDIRKINRNSPSGADIELLQCLLWSDPQQTPGVAPSSRGVGVYFGPDVTRKFLKNNNLSTIIRSHEVKENGYQIDDDGTLITVFSAPNYCDQSGNLGSFINIDKENIKITTFTAVPHPNIGPMAYAKNYF</sequence>
<dbReference type="PANTHER" id="PTHR45668">
    <property type="entry name" value="SERINE/THREONINE-PROTEIN PHOSPHATASE 5-RELATED"/>
    <property type="match status" value="1"/>
</dbReference>
<protein>
    <recommendedName>
        <fullName evidence="15">Serine/threonine-protein phosphatase T</fullName>
        <ecNumber evidence="5">3.1.3.16</ecNumber>
    </recommendedName>
</protein>
<dbReference type="EMBL" id="LODT01000029">
    <property type="protein sequence ID" value="KYQ92349.1"/>
    <property type="molecule type" value="Genomic_DNA"/>
</dbReference>
<dbReference type="InterPro" id="IPR004843">
    <property type="entry name" value="Calcineurin-like_PHP"/>
</dbReference>
<comment type="subcellular location">
    <subcellularLocation>
        <location evidence="3">Nucleus</location>
    </subcellularLocation>
</comment>
<evidence type="ECO:0000256" key="4">
    <source>
        <dbReference type="ARBA" id="ARBA00008786"/>
    </source>
</evidence>
<accession>A0A151ZEK6</accession>
<organism evidence="20 21">
    <name type="scientific">Tieghemostelium lacteum</name>
    <name type="common">Slime mold</name>
    <name type="synonym">Dictyostelium lacteum</name>
    <dbReference type="NCBI Taxonomy" id="361077"/>
    <lineage>
        <taxon>Eukaryota</taxon>
        <taxon>Amoebozoa</taxon>
        <taxon>Evosea</taxon>
        <taxon>Eumycetozoa</taxon>
        <taxon>Dictyostelia</taxon>
        <taxon>Dictyosteliales</taxon>
        <taxon>Raperosteliaceae</taxon>
        <taxon>Tieghemostelium</taxon>
    </lineage>
</organism>
<evidence type="ECO:0000256" key="15">
    <source>
        <dbReference type="ARBA" id="ARBA00073946"/>
    </source>
</evidence>
<dbReference type="AlphaFoldDB" id="A0A151ZEK6"/>
<dbReference type="GO" id="GO:0005634">
    <property type="term" value="C:nucleus"/>
    <property type="evidence" value="ECO:0007669"/>
    <property type="project" value="UniProtKB-SubCell"/>
</dbReference>
<dbReference type="InterPro" id="IPR011990">
    <property type="entry name" value="TPR-like_helical_dom_sf"/>
</dbReference>
<feature type="domain" description="Serine/threonine specific protein phosphatases" evidence="19">
    <location>
        <begin position="234"/>
        <end position="511"/>
    </location>
</feature>
<dbReference type="GO" id="GO:0046872">
    <property type="term" value="F:metal ion binding"/>
    <property type="evidence" value="ECO:0007669"/>
    <property type="project" value="UniProtKB-KW"/>
</dbReference>
<evidence type="ECO:0000256" key="11">
    <source>
        <dbReference type="ARBA" id="ARBA00023211"/>
    </source>
</evidence>
<dbReference type="SUPFAM" id="SSF48452">
    <property type="entry name" value="TPR-like"/>
    <property type="match status" value="1"/>
</dbReference>
<dbReference type="CDD" id="cd07417">
    <property type="entry name" value="MPP_PP5_C"/>
    <property type="match status" value="1"/>
</dbReference>
<dbReference type="SMART" id="SM00028">
    <property type="entry name" value="TPR"/>
    <property type="match status" value="2"/>
</dbReference>
<keyword evidence="12" id="KW-0539">Nucleus</keyword>
<dbReference type="STRING" id="361077.A0A151ZEK6"/>
<reference evidence="20 21" key="1">
    <citation type="submission" date="2015-12" db="EMBL/GenBank/DDBJ databases">
        <title>Dictyostelia acquired genes for synthesis and detection of signals that induce cell-type specialization by lateral gene transfer from prokaryotes.</title>
        <authorList>
            <person name="Gloeckner G."/>
            <person name="Schaap P."/>
        </authorList>
    </citation>
    <scope>NUCLEOTIDE SEQUENCE [LARGE SCALE GENOMIC DNA]</scope>
    <source>
        <strain evidence="20 21">TK</strain>
    </source>
</reference>
<evidence type="ECO:0000313" key="20">
    <source>
        <dbReference type="EMBL" id="KYQ92349.1"/>
    </source>
</evidence>
<evidence type="ECO:0000256" key="14">
    <source>
        <dbReference type="ARBA" id="ARBA00048832"/>
    </source>
</evidence>
<name>A0A151ZEK6_TIELA</name>
<dbReference type="PROSITE" id="PS50293">
    <property type="entry name" value="TPR_REGION"/>
    <property type="match status" value="1"/>
</dbReference>
<evidence type="ECO:0000256" key="13">
    <source>
        <dbReference type="ARBA" id="ARBA00047986"/>
    </source>
</evidence>